<gene>
    <name evidence="2" type="ORF">JOB18_039965</name>
</gene>
<dbReference type="EMBL" id="JAGKHQ010001663">
    <property type="protein sequence ID" value="KAG7454087.1"/>
    <property type="molecule type" value="Genomic_DNA"/>
</dbReference>
<sequence>MSERNKDAESLCYIKWQFDQLRHQHEYSTELWGNRVSEKNHVIKTLEEQVASLQKAVKEGKIREEELREMLEDSKETTERLTQAKTRLETSVLKYSEMQQELKKELKETHERLKAALTETEALTDSVMKLQEEVDEWRTRTSELDKSYAKMKHNADTEASALKHEIEELKKAVAMNELSIKELVQDMDKKEKELEKEMRICAKYEETIISLKNQHCRDSEVIRASHNKFNELVNLHQKLNEKNVSLQSKIEQADHLKPAVRNLQEQVHRLTDANATLHAAAGELCRDCTRLEGEKLQAALREEDTVAAMQEVQDTNNFMTKELELLTSKVQYNEQEFKRYKNMVEKLMKRVVEDLDSCISVIDKPNELRARVIEINDAVPASYRKSMMEKESKSKPKPLSPGTEVIYQNTRRAKERLEQKVEIMQFNFNKERSNLIKIINEQIHEIDVLKKTLQAVRCRRKVLLPAKPPAKSSSTTGLACPVAPEQSSLSECMSVLSVHDMTKNSS</sequence>
<protein>
    <submittedName>
        <fullName evidence="2">Uncharacterized protein</fullName>
    </submittedName>
</protein>
<evidence type="ECO:0000313" key="2">
    <source>
        <dbReference type="EMBL" id="KAG7454087.1"/>
    </source>
</evidence>
<evidence type="ECO:0000256" key="1">
    <source>
        <dbReference type="SAM" id="Coils"/>
    </source>
</evidence>
<comment type="caution">
    <text evidence="2">The sequence shown here is derived from an EMBL/GenBank/DDBJ whole genome shotgun (WGS) entry which is preliminary data.</text>
</comment>
<organism evidence="2 3">
    <name type="scientific">Solea senegalensis</name>
    <name type="common">Senegalese sole</name>
    <dbReference type="NCBI Taxonomy" id="28829"/>
    <lineage>
        <taxon>Eukaryota</taxon>
        <taxon>Metazoa</taxon>
        <taxon>Chordata</taxon>
        <taxon>Craniata</taxon>
        <taxon>Vertebrata</taxon>
        <taxon>Euteleostomi</taxon>
        <taxon>Actinopterygii</taxon>
        <taxon>Neopterygii</taxon>
        <taxon>Teleostei</taxon>
        <taxon>Neoteleostei</taxon>
        <taxon>Acanthomorphata</taxon>
        <taxon>Carangaria</taxon>
        <taxon>Pleuronectiformes</taxon>
        <taxon>Pleuronectoidei</taxon>
        <taxon>Soleidae</taxon>
        <taxon>Solea</taxon>
    </lineage>
</organism>
<keyword evidence="1" id="KW-0175">Coiled coil</keyword>
<keyword evidence="3" id="KW-1185">Reference proteome</keyword>
<dbReference type="AlphaFoldDB" id="A0AAV6PC62"/>
<reference evidence="2 3" key="1">
    <citation type="journal article" date="2021" name="Sci. Rep.">
        <title>Chromosome anchoring in Senegalese sole (Solea senegalensis) reveals sex-associated markers and genome rearrangements in flatfish.</title>
        <authorList>
            <person name="Guerrero-Cozar I."/>
            <person name="Gomez-Garrido J."/>
            <person name="Berbel C."/>
            <person name="Martinez-Blanch J.F."/>
            <person name="Alioto T."/>
            <person name="Claros M.G."/>
            <person name="Gagnaire P.A."/>
            <person name="Manchado M."/>
        </authorList>
    </citation>
    <scope>NUCLEOTIDE SEQUENCE [LARGE SCALE GENOMIC DNA]</scope>
    <source>
        <strain evidence="2">Sse05_10M</strain>
    </source>
</reference>
<dbReference type="Proteomes" id="UP000693946">
    <property type="component" value="Unassembled WGS sequence"/>
</dbReference>
<evidence type="ECO:0000313" key="3">
    <source>
        <dbReference type="Proteomes" id="UP000693946"/>
    </source>
</evidence>
<proteinExistence type="predicted"/>
<feature type="coiled-coil region" evidence="1">
    <location>
        <begin position="36"/>
        <end position="280"/>
    </location>
</feature>
<accession>A0AAV6PC62</accession>
<name>A0AAV6PC62_SOLSE</name>